<dbReference type="EMBL" id="QKWP01001072">
    <property type="protein sequence ID" value="RIB12008.1"/>
    <property type="molecule type" value="Genomic_DNA"/>
</dbReference>
<organism evidence="1 2">
    <name type="scientific">Gigaspora rosea</name>
    <dbReference type="NCBI Taxonomy" id="44941"/>
    <lineage>
        <taxon>Eukaryota</taxon>
        <taxon>Fungi</taxon>
        <taxon>Fungi incertae sedis</taxon>
        <taxon>Mucoromycota</taxon>
        <taxon>Glomeromycotina</taxon>
        <taxon>Glomeromycetes</taxon>
        <taxon>Diversisporales</taxon>
        <taxon>Gigasporaceae</taxon>
        <taxon>Gigaspora</taxon>
    </lineage>
</organism>
<dbReference type="SUPFAM" id="SSF81901">
    <property type="entry name" value="HCP-like"/>
    <property type="match status" value="1"/>
</dbReference>
<evidence type="ECO:0008006" key="3">
    <source>
        <dbReference type="Google" id="ProtNLM"/>
    </source>
</evidence>
<sequence>MGMMREHHSWKLGVGVEKDEHKGFNCFKKLAKLGDFRGMSIIGYCYWNDIGMQIYIEKANYWFQAERTWIPNEFQVARMSGKGCFSTVYLARWKSSDLVKYYQYIKMHCEIGVGNPSFMKYFRIARIENETHFFVLKYAYMGSLLQNIHEITKMNWQKDNEIYGVLPYIAQEALEKNCTLPPPISIHSV</sequence>
<gene>
    <name evidence="1" type="ORF">C2G38_2042193</name>
</gene>
<comment type="caution">
    <text evidence="1">The sequence shown here is derived from an EMBL/GenBank/DDBJ whole genome shotgun (WGS) entry which is preliminary data.</text>
</comment>
<dbReference type="InterPro" id="IPR011990">
    <property type="entry name" value="TPR-like_helical_dom_sf"/>
</dbReference>
<protein>
    <recommendedName>
        <fullName evidence="3">Protein kinase domain-containing protein</fullName>
    </recommendedName>
</protein>
<evidence type="ECO:0000313" key="2">
    <source>
        <dbReference type="Proteomes" id="UP000266673"/>
    </source>
</evidence>
<accession>A0A397URL4</accession>
<dbReference type="OrthoDB" id="2384430at2759"/>
<evidence type="ECO:0000313" key="1">
    <source>
        <dbReference type="EMBL" id="RIB12008.1"/>
    </source>
</evidence>
<dbReference type="Gene3D" id="1.25.40.10">
    <property type="entry name" value="Tetratricopeptide repeat domain"/>
    <property type="match status" value="1"/>
</dbReference>
<dbReference type="SUPFAM" id="SSF56112">
    <property type="entry name" value="Protein kinase-like (PK-like)"/>
    <property type="match status" value="1"/>
</dbReference>
<keyword evidence="2" id="KW-1185">Reference proteome</keyword>
<dbReference type="InterPro" id="IPR011009">
    <property type="entry name" value="Kinase-like_dom_sf"/>
</dbReference>
<dbReference type="AlphaFoldDB" id="A0A397URL4"/>
<proteinExistence type="predicted"/>
<reference evidence="1 2" key="1">
    <citation type="submission" date="2018-06" db="EMBL/GenBank/DDBJ databases">
        <title>Comparative genomics reveals the genomic features of Rhizophagus irregularis, R. cerebriforme, R. diaphanum and Gigaspora rosea, and their symbiotic lifestyle signature.</title>
        <authorList>
            <person name="Morin E."/>
            <person name="San Clemente H."/>
            <person name="Chen E.C.H."/>
            <person name="De La Providencia I."/>
            <person name="Hainaut M."/>
            <person name="Kuo A."/>
            <person name="Kohler A."/>
            <person name="Murat C."/>
            <person name="Tang N."/>
            <person name="Roy S."/>
            <person name="Loubradou J."/>
            <person name="Henrissat B."/>
            <person name="Grigoriev I.V."/>
            <person name="Corradi N."/>
            <person name="Roux C."/>
            <person name="Martin F.M."/>
        </authorList>
    </citation>
    <scope>NUCLEOTIDE SEQUENCE [LARGE SCALE GENOMIC DNA]</scope>
    <source>
        <strain evidence="1 2">DAOM 194757</strain>
    </source>
</reference>
<name>A0A397URL4_9GLOM</name>
<dbReference type="Proteomes" id="UP000266673">
    <property type="component" value="Unassembled WGS sequence"/>
</dbReference>